<accession>A0A4C1WAN9</accession>
<dbReference type="Pfam" id="PF08395">
    <property type="entry name" value="7tm_7"/>
    <property type="match status" value="1"/>
</dbReference>
<comment type="subcellular location">
    <subcellularLocation>
        <location evidence="1">Cell membrane</location>
        <topology evidence="1">Multi-pass membrane protein</topology>
    </subcellularLocation>
</comment>
<dbReference type="EMBL" id="BGZK01000524">
    <property type="protein sequence ID" value="GBP48448.1"/>
    <property type="molecule type" value="Genomic_DNA"/>
</dbReference>
<sequence>MKKWDDFLNMYWQLMDCFRSVEPLMKNLILISLLTTFPKLLVWIYNSTILKNARGENYEPMGAVVVTCLENAHVALLATLPGVMAAMVQSRVDRIKLALATRLYLSTDDTEVAEVRRFLELIELRPFEMRILRLIPVDMNLPVGLLSLCTTYLIVPLNRDTGGLYTRVIPVNVHKPEVVWRHVFPHPGSLNVGTTHDCEARS</sequence>
<keyword evidence="3 6" id="KW-0812">Transmembrane</keyword>
<keyword evidence="8" id="KW-1185">Reference proteome</keyword>
<dbReference type="OrthoDB" id="7477935at2759"/>
<dbReference type="Proteomes" id="UP000299102">
    <property type="component" value="Unassembled WGS sequence"/>
</dbReference>
<evidence type="ECO:0000313" key="7">
    <source>
        <dbReference type="EMBL" id="GBP48448.1"/>
    </source>
</evidence>
<comment type="caution">
    <text evidence="7">The sequence shown here is derived from an EMBL/GenBank/DDBJ whole genome shotgun (WGS) entry which is preliminary data.</text>
</comment>
<feature type="transmembrane region" description="Helical" evidence="6">
    <location>
        <begin position="28"/>
        <end position="45"/>
    </location>
</feature>
<dbReference type="AlphaFoldDB" id="A0A4C1WAN9"/>
<evidence type="ECO:0000256" key="3">
    <source>
        <dbReference type="ARBA" id="ARBA00022692"/>
    </source>
</evidence>
<evidence type="ECO:0000256" key="4">
    <source>
        <dbReference type="ARBA" id="ARBA00022989"/>
    </source>
</evidence>
<evidence type="ECO:0000256" key="5">
    <source>
        <dbReference type="ARBA" id="ARBA00023136"/>
    </source>
</evidence>
<dbReference type="GO" id="GO:0050909">
    <property type="term" value="P:sensory perception of taste"/>
    <property type="evidence" value="ECO:0007669"/>
    <property type="project" value="InterPro"/>
</dbReference>
<dbReference type="InterPro" id="IPR013604">
    <property type="entry name" value="7TM_chemorcpt"/>
</dbReference>
<evidence type="ECO:0000256" key="6">
    <source>
        <dbReference type="SAM" id="Phobius"/>
    </source>
</evidence>
<organism evidence="7 8">
    <name type="scientific">Eumeta variegata</name>
    <name type="common">Bagworm moth</name>
    <name type="synonym">Eumeta japonica</name>
    <dbReference type="NCBI Taxonomy" id="151549"/>
    <lineage>
        <taxon>Eukaryota</taxon>
        <taxon>Metazoa</taxon>
        <taxon>Ecdysozoa</taxon>
        <taxon>Arthropoda</taxon>
        <taxon>Hexapoda</taxon>
        <taxon>Insecta</taxon>
        <taxon>Pterygota</taxon>
        <taxon>Neoptera</taxon>
        <taxon>Endopterygota</taxon>
        <taxon>Lepidoptera</taxon>
        <taxon>Glossata</taxon>
        <taxon>Ditrysia</taxon>
        <taxon>Tineoidea</taxon>
        <taxon>Psychidae</taxon>
        <taxon>Oiketicinae</taxon>
        <taxon>Eumeta</taxon>
    </lineage>
</organism>
<keyword evidence="5 6" id="KW-0472">Membrane</keyword>
<evidence type="ECO:0000313" key="8">
    <source>
        <dbReference type="Proteomes" id="UP000299102"/>
    </source>
</evidence>
<reference evidence="7 8" key="1">
    <citation type="journal article" date="2019" name="Commun. Biol.">
        <title>The bagworm genome reveals a unique fibroin gene that provides high tensile strength.</title>
        <authorList>
            <person name="Kono N."/>
            <person name="Nakamura H."/>
            <person name="Ohtoshi R."/>
            <person name="Tomita M."/>
            <person name="Numata K."/>
            <person name="Arakawa K."/>
        </authorList>
    </citation>
    <scope>NUCLEOTIDE SEQUENCE [LARGE SCALE GENOMIC DNA]</scope>
</reference>
<evidence type="ECO:0000256" key="1">
    <source>
        <dbReference type="ARBA" id="ARBA00004651"/>
    </source>
</evidence>
<keyword evidence="2" id="KW-1003">Cell membrane</keyword>
<evidence type="ECO:0000256" key="2">
    <source>
        <dbReference type="ARBA" id="ARBA00022475"/>
    </source>
</evidence>
<proteinExistence type="predicted"/>
<dbReference type="GO" id="GO:0005886">
    <property type="term" value="C:plasma membrane"/>
    <property type="evidence" value="ECO:0007669"/>
    <property type="project" value="UniProtKB-SubCell"/>
</dbReference>
<gene>
    <name evidence="7" type="ORF">EVAR_32850_1</name>
</gene>
<keyword evidence="4 6" id="KW-1133">Transmembrane helix</keyword>
<protein>
    <submittedName>
        <fullName evidence="7">Uncharacterized protein</fullName>
    </submittedName>
</protein>
<name>A0A4C1WAN9_EUMVA</name>